<organism evidence="2 3">
    <name type="scientific">Gossypium arboreum</name>
    <name type="common">Tree cotton</name>
    <name type="synonym">Gossypium nanking</name>
    <dbReference type="NCBI Taxonomy" id="29729"/>
    <lineage>
        <taxon>Eukaryota</taxon>
        <taxon>Viridiplantae</taxon>
        <taxon>Streptophyta</taxon>
        <taxon>Embryophyta</taxon>
        <taxon>Tracheophyta</taxon>
        <taxon>Spermatophyta</taxon>
        <taxon>Magnoliopsida</taxon>
        <taxon>eudicotyledons</taxon>
        <taxon>Gunneridae</taxon>
        <taxon>Pentapetalae</taxon>
        <taxon>rosids</taxon>
        <taxon>malvids</taxon>
        <taxon>Malvales</taxon>
        <taxon>Malvaceae</taxon>
        <taxon>Malvoideae</taxon>
        <taxon>Gossypium</taxon>
    </lineage>
</organism>
<feature type="compositionally biased region" description="Basic and acidic residues" evidence="1">
    <location>
        <begin position="118"/>
        <end position="137"/>
    </location>
</feature>
<reference evidence="2 3" key="1">
    <citation type="submission" date="2023-03" db="EMBL/GenBank/DDBJ databases">
        <title>WGS of Gossypium arboreum.</title>
        <authorList>
            <person name="Yu D."/>
        </authorList>
    </citation>
    <scope>NUCLEOTIDE SEQUENCE [LARGE SCALE GENOMIC DNA]</scope>
    <source>
        <tissue evidence="2">Leaf</tissue>
    </source>
</reference>
<keyword evidence="3" id="KW-1185">Reference proteome</keyword>
<protein>
    <submittedName>
        <fullName evidence="2">Uncharacterized protein</fullName>
    </submittedName>
</protein>
<evidence type="ECO:0000313" key="3">
    <source>
        <dbReference type="Proteomes" id="UP001358586"/>
    </source>
</evidence>
<proteinExistence type="predicted"/>
<sequence length="137" mass="15232">MVEEHKATVNQIAEEHEATMARSEQKQTVQKFKRKTLENLSNLVQELKSNILLYAQVVGGPFNARGVDLDALSDVDMNQLDKDLIETNTTPSDNNEADEDPTEVNVALADSNDNNKVAGREGEDEIPSKHEGANYMF</sequence>
<gene>
    <name evidence="2" type="ORF">PVK06_012155</name>
</gene>
<feature type="region of interest" description="Disordered" evidence="1">
    <location>
        <begin position="82"/>
        <end position="137"/>
    </location>
</feature>
<dbReference type="Proteomes" id="UP001358586">
    <property type="component" value="Chromosome 4"/>
</dbReference>
<evidence type="ECO:0000256" key="1">
    <source>
        <dbReference type="SAM" id="MobiDB-lite"/>
    </source>
</evidence>
<comment type="caution">
    <text evidence="2">The sequence shown here is derived from an EMBL/GenBank/DDBJ whole genome shotgun (WGS) entry which is preliminary data.</text>
</comment>
<name>A0ABR0QAZ0_GOSAR</name>
<dbReference type="EMBL" id="JARKNE010000004">
    <property type="protein sequence ID" value="KAK5836369.1"/>
    <property type="molecule type" value="Genomic_DNA"/>
</dbReference>
<accession>A0ABR0QAZ0</accession>
<evidence type="ECO:0000313" key="2">
    <source>
        <dbReference type="EMBL" id="KAK5836369.1"/>
    </source>
</evidence>